<accession>A0A250FTJ1</accession>
<dbReference type="Proteomes" id="UP000217250">
    <property type="component" value="Chromosome"/>
</dbReference>
<protein>
    <submittedName>
        <fullName evidence="2">Uncharacterized protein</fullName>
    </submittedName>
</protein>
<keyword evidence="1" id="KW-0812">Transmembrane</keyword>
<feature type="transmembrane region" description="Helical" evidence="1">
    <location>
        <begin position="41"/>
        <end position="61"/>
    </location>
</feature>
<evidence type="ECO:0000256" key="1">
    <source>
        <dbReference type="SAM" id="Phobius"/>
    </source>
</evidence>
<evidence type="ECO:0000313" key="3">
    <source>
        <dbReference type="Proteomes" id="UP000217250"/>
    </source>
</evidence>
<feature type="transmembrane region" description="Helical" evidence="1">
    <location>
        <begin position="9"/>
        <end position="29"/>
    </location>
</feature>
<proteinExistence type="predicted"/>
<reference evidence="3" key="1">
    <citation type="submission" date="2017-06" db="EMBL/GenBank/DDBJ databases">
        <title>Capnocytophaga spp. assemblies.</title>
        <authorList>
            <person name="Gulvik C.A."/>
        </authorList>
    </citation>
    <scope>NUCLEOTIDE SEQUENCE [LARGE SCALE GENOMIC DNA]</scope>
    <source>
        <strain evidence="3">H1496</strain>
    </source>
</reference>
<name>A0A250FTJ1_9FLAO</name>
<dbReference type="OrthoDB" id="1151496at2"/>
<feature type="transmembrane region" description="Helical" evidence="1">
    <location>
        <begin position="68"/>
        <end position="90"/>
    </location>
</feature>
<keyword evidence="1" id="KW-1133">Transmembrane helix</keyword>
<organism evidence="2 3">
    <name type="scientific">Capnocytophaga gingivalis</name>
    <dbReference type="NCBI Taxonomy" id="1017"/>
    <lineage>
        <taxon>Bacteria</taxon>
        <taxon>Pseudomonadati</taxon>
        <taxon>Bacteroidota</taxon>
        <taxon>Flavobacteriia</taxon>
        <taxon>Flavobacteriales</taxon>
        <taxon>Flavobacteriaceae</taxon>
        <taxon>Capnocytophaga</taxon>
    </lineage>
</organism>
<dbReference type="KEGG" id="cgh:CGC50_09600"/>
<evidence type="ECO:0000313" key="2">
    <source>
        <dbReference type="EMBL" id="ATA87388.1"/>
    </source>
</evidence>
<dbReference type="AlphaFoldDB" id="A0A250FTJ1"/>
<gene>
    <name evidence="2" type="ORF">CGC50_09600</name>
</gene>
<sequence>MNKNIKKMFLIIFLSILSGIALAALYAFLVMRFTSSYDREISIIFFPIPFILGASICYSFAYNQKISGALAVICTLVFFKFIMGTLGVTFSKVYERLTLPKVYKSYHYTSDYKIYNLEGEKHLVRLPEDIHYIAKGIYLNPQNELVIYDKSRPIDRDKTSVIDYMEKYNSLGERMPANDILEVEQDISNIFDENSERFSKKEETLKRTRINPLYVESYKEKGDKYETILYFEVKTQPYTFRLKTQFSYIKNQKELSKTSTTYYTNDTETIESFGIISVYTNKHLGYQLLKVKDDFYMVK</sequence>
<keyword evidence="1" id="KW-0472">Membrane</keyword>
<dbReference type="EMBL" id="CP022386">
    <property type="protein sequence ID" value="ATA87388.1"/>
    <property type="molecule type" value="Genomic_DNA"/>
</dbReference>